<keyword evidence="4 6" id="KW-1133">Transmembrane helix</keyword>
<feature type="transmembrane region" description="Helical" evidence="6">
    <location>
        <begin position="77"/>
        <end position="103"/>
    </location>
</feature>
<dbReference type="PANTHER" id="PTHR48022">
    <property type="entry name" value="PLASTIDIC GLUCOSE TRANSPORTER 4"/>
    <property type="match status" value="1"/>
</dbReference>
<dbReference type="InterPro" id="IPR036259">
    <property type="entry name" value="MFS_trans_sf"/>
</dbReference>
<dbReference type="PROSITE" id="PS00216">
    <property type="entry name" value="SUGAR_TRANSPORT_1"/>
    <property type="match status" value="1"/>
</dbReference>
<keyword evidence="3 6" id="KW-0812">Transmembrane</keyword>
<evidence type="ECO:0000256" key="5">
    <source>
        <dbReference type="ARBA" id="ARBA00023136"/>
    </source>
</evidence>
<dbReference type="GO" id="GO:0005351">
    <property type="term" value="F:carbohydrate:proton symporter activity"/>
    <property type="evidence" value="ECO:0007669"/>
    <property type="project" value="TreeGrafter"/>
</dbReference>
<organism evidence="7 8">
    <name type="scientific">Nadsonia fulvescens var. elongata DSM 6958</name>
    <dbReference type="NCBI Taxonomy" id="857566"/>
    <lineage>
        <taxon>Eukaryota</taxon>
        <taxon>Fungi</taxon>
        <taxon>Dikarya</taxon>
        <taxon>Ascomycota</taxon>
        <taxon>Saccharomycotina</taxon>
        <taxon>Dipodascomycetes</taxon>
        <taxon>Dipodascales</taxon>
        <taxon>Dipodascales incertae sedis</taxon>
        <taxon>Nadsonia</taxon>
    </lineage>
</organism>
<dbReference type="OrthoDB" id="4142200at2759"/>
<evidence type="ECO:0000256" key="6">
    <source>
        <dbReference type="SAM" id="Phobius"/>
    </source>
</evidence>
<keyword evidence="5 6" id="KW-0472">Membrane</keyword>
<dbReference type="STRING" id="857566.A0A1E3PTT1"/>
<gene>
    <name evidence="7" type="ORF">NADFUDRAFT_49313</name>
</gene>
<evidence type="ECO:0000256" key="3">
    <source>
        <dbReference type="ARBA" id="ARBA00022692"/>
    </source>
</evidence>
<evidence type="ECO:0000256" key="1">
    <source>
        <dbReference type="ARBA" id="ARBA00004141"/>
    </source>
</evidence>
<reference evidence="7 8" key="1">
    <citation type="journal article" date="2016" name="Proc. Natl. Acad. Sci. U.S.A.">
        <title>Comparative genomics of biotechnologically important yeasts.</title>
        <authorList>
            <person name="Riley R."/>
            <person name="Haridas S."/>
            <person name="Wolfe K.H."/>
            <person name="Lopes M.R."/>
            <person name="Hittinger C.T."/>
            <person name="Goeker M."/>
            <person name="Salamov A.A."/>
            <person name="Wisecaver J.H."/>
            <person name="Long T.M."/>
            <person name="Calvey C.H."/>
            <person name="Aerts A.L."/>
            <person name="Barry K.W."/>
            <person name="Choi C."/>
            <person name="Clum A."/>
            <person name="Coughlan A.Y."/>
            <person name="Deshpande S."/>
            <person name="Douglass A.P."/>
            <person name="Hanson S.J."/>
            <person name="Klenk H.-P."/>
            <person name="LaButti K.M."/>
            <person name="Lapidus A."/>
            <person name="Lindquist E.A."/>
            <person name="Lipzen A.M."/>
            <person name="Meier-Kolthoff J.P."/>
            <person name="Ohm R.A."/>
            <person name="Otillar R.P."/>
            <person name="Pangilinan J.L."/>
            <person name="Peng Y."/>
            <person name="Rokas A."/>
            <person name="Rosa C.A."/>
            <person name="Scheuner C."/>
            <person name="Sibirny A.A."/>
            <person name="Slot J.C."/>
            <person name="Stielow J.B."/>
            <person name="Sun H."/>
            <person name="Kurtzman C.P."/>
            <person name="Blackwell M."/>
            <person name="Grigoriev I.V."/>
            <person name="Jeffries T.W."/>
        </authorList>
    </citation>
    <scope>NUCLEOTIDE SEQUENCE [LARGE SCALE GENOMIC DNA]</scope>
    <source>
        <strain evidence="7 8">DSM 6958</strain>
    </source>
</reference>
<evidence type="ECO:0000313" key="8">
    <source>
        <dbReference type="Proteomes" id="UP000095009"/>
    </source>
</evidence>
<name>A0A1E3PTT1_9ASCO</name>
<keyword evidence="8" id="KW-1185">Reference proteome</keyword>
<dbReference type="InterPro" id="IPR005829">
    <property type="entry name" value="Sugar_transporter_CS"/>
</dbReference>
<protein>
    <recommendedName>
        <fullName evidence="9">General substrate transporter</fullName>
    </recommendedName>
</protein>
<evidence type="ECO:0008006" key="9">
    <source>
        <dbReference type="Google" id="ProtNLM"/>
    </source>
</evidence>
<dbReference type="Pfam" id="PF00083">
    <property type="entry name" value="Sugar_tr"/>
    <property type="match status" value="1"/>
</dbReference>
<dbReference type="InterPro" id="IPR005828">
    <property type="entry name" value="MFS_sugar_transport-like"/>
</dbReference>
<dbReference type="PANTHER" id="PTHR48022:SF7">
    <property type="entry name" value="MAJOR FACILITATOR SUPERFAMILY (MFS) PROFILE DOMAIN-CONTAINING PROTEIN-RELATED"/>
    <property type="match status" value="1"/>
</dbReference>
<comment type="subcellular location">
    <subcellularLocation>
        <location evidence="1">Membrane</location>
        <topology evidence="1">Multi-pass membrane protein</topology>
    </subcellularLocation>
</comment>
<dbReference type="Proteomes" id="UP000095009">
    <property type="component" value="Unassembled WGS sequence"/>
</dbReference>
<evidence type="ECO:0000313" key="7">
    <source>
        <dbReference type="EMBL" id="ODQ68674.1"/>
    </source>
</evidence>
<evidence type="ECO:0000256" key="4">
    <source>
        <dbReference type="ARBA" id="ARBA00022989"/>
    </source>
</evidence>
<dbReference type="GO" id="GO:0016020">
    <property type="term" value="C:membrane"/>
    <property type="evidence" value="ECO:0007669"/>
    <property type="project" value="UniProtKB-SubCell"/>
</dbReference>
<feature type="transmembrane region" description="Helical" evidence="6">
    <location>
        <begin position="49"/>
        <end position="70"/>
    </location>
</feature>
<proteinExistence type="predicted"/>
<dbReference type="Gene3D" id="1.20.1250.20">
    <property type="entry name" value="MFS general substrate transporter like domains"/>
    <property type="match status" value="1"/>
</dbReference>
<accession>A0A1E3PTT1</accession>
<dbReference type="InterPro" id="IPR050360">
    <property type="entry name" value="MFS_Sugar_Transporters"/>
</dbReference>
<feature type="transmembrane region" description="Helical" evidence="6">
    <location>
        <begin position="20"/>
        <end position="43"/>
    </location>
</feature>
<dbReference type="AlphaFoldDB" id="A0A1E3PTT1"/>
<sequence length="141" mass="15510">MLKYSKKTIRRTFVGTSAQLWQQLCGMNVMMYYIVYIFYMAGFSGKTNLVFSSIQTIINVVVTIPALIFMDRLGRRPILLVGGVLIIWLFTQAGILVTCVVPVDAVNGNTTVIIITPKENTSAAKAVVACSYLFVASFAPT</sequence>
<dbReference type="EMBL" id="KV454406">
    <property type="protein sequence ID" value="ODQ68674.1"/>
    <property type="molecule type" value="Genomic_DNA"/>
</dbReference>
<keyword evidence="2" id="KW-0813">Transport</keyword>
<evidence type="ECO:0000256" key="2">
    <source>
        <dbReference type="ARBA" id="ARBA00022448"/>
    </source>
</evidence>
<dbReference type="SUPFAM" id="SSF103473">
    <property type="entry name" value="MFS general substrate transporter"/>
    <property type="match status" value="1"/>
</dbReference>